<accession>A0A9X2P7L5</accession>
<feature type="region of interest" description="Disordered" evidence="1">
    <location>
        <begin position="547"/>
        <end position="609"/>
    </location>
</feature>
<dbReference type="RefSeq" id="WP_258424154.1">
    <property type="nucleotide sequence ID" value="NZ_JANSUY010000013.1"/>
</dbReference>
<keyword evidence="3" id="KW-1185">Reference proteome</keyword>
<protein>
    <recommendedName>
        <fullName evidence="4">DUF748 domain-containing protein</fullName>
    </recommendedName>
</protein>
<evidence type="ECO:0008006" key="4">
    <source>
        <dbReference type="Google" id="ProtNLM"/>
    </source>
</evidence>
<evidence type="ECO:0000313" key="2">
    <source>
        <dbReference type="EMBL" id="MCR9016306.1"/>
    </source>
</evidence>
<dbReference type="Proteomes" id="UP001142175">
    <property type="component" value="Unassembled WGS sequence"/>
</dbReference>
<proteinExistence type="predicted"/>
<evidence type="ECO:0000256" key="1">
    <source>
        <dbReference type="SAM" id="MobiDB-lite"/>
    </source>
</evidence>
<feature type="compositionally biased region" description="Basic and acidic residues" evidence="1">
    <location>
        <begin position="572"/>
        <end position="602"/>
    </location>
</feature>
<comment type="caution">
    <text evidence="2">The sequence shown here is derived from an EMBL/GenBank/DDBJ whole genome shotgun (WGS) entry which is preliminary data.</text>
</comment>
<reference evidence="2" key="1">
    <citation type="submission" date="2022-08" db="EMBL/GenBank/DDBJ databases">
        <authorList>
            <person name="Zhang D."/>
        </authorList>
    </citation>
    <scope>NUCLEOTIDE SEQUENCE</scope>
    <source>
        <strain evidence="2">XJ19-11</strain>
    </source>
</reference>
<feature type="compositionally biased region" description="Basic and acidic residues" evidence="1">
    <location>
        <begin position="547"/>
        <end position="557"/>
    </location>
</feature>
<name>A0A9X2P7L5_9BACT</name>
<gene>
    <name evidence="2" type="ORF">NU887_14770</name>
</gene>
<sequence>MKKILIAFTVIFVIGFFAFKSIPTVVNKYLNSNADRLISNMITRTSSFGEHEVTFGDISLNYDYFGTYLKIKNIKVTPSENLGKERITVNLTVDNIDLTGFKWFPFLFRNTISVDSAILDNIKVISSSPPWDSLFNEPKKPKNKNGKEYDLIEVKNFSLKDFSVQIKNNLYDSVRVSLVNMNVNAKEFRLTKEDIENPKALFDVEMIHGSIEKAQFHFDKFRQSTLVKDIVFDTKTKKMTFGYIGLHNKLDRYAYTSLFPERQSWIDISKTKMELAGVNFGSYLKKGIVEVDTLTANGLHLELFVDKRKKEDLNKRPQMIHQTMENLKQIIHIEHLFINDSYIKIEERPDNASPRSAFLYFSDINAHITNVSNFVERQGKNRMLEMNLTAKLMGEGPLTANVKFDLEKPDGRFTLKGTMGKMNLKVLNSMIEPESKVGLKSGIINRLDFNILANDYDGSGELIIRYENLEVELLNKDYESDEKVLRKIGALLANKIIIKSNNPNKKGEVQKGNVYFIREPHKSMFAYWWKLIFSGMKSTITKESMEEMKQKALDKKQASPLGSMTATSSNASKEETKESKKHQKEDKKLERKTKREEKKAAKTEIAFPN</sequence>
<organism evidence="2 3">
    <name type="scientific">Aquiflexum gelatinilyticum</name>
    <dbReference type="NCBI Taxonomy" id="2961943"/>
    <lineage>
        <taxon>Bacteria</taxon>
        <taxon>Pseudomonadati</taxon>
        <taxon>Bacteroidota</taxon>
        <taxon>Cytophagia</taxon>
        <taxon>Cytophagales</taxon>
        <taxon>Cyclobacteriaceae</taxon>
        <taxon>Aquiflexum</taxon>
    </lineage>
</organism>
<feature type="compositionally biased region" description="Polar residues" evidence="1">
    <location>
        <begin position="560"/>
        <end position="571"/>
    </location>
</feature>
<dbReference type="EMBL" id="JANSUY010000013">
    <property type="protein sequence ID" value="MCR9016306.1"/>
    <property type="molecule type" value="Genomic_DNA"/>
</dbReference>
<dbReference type="AlphaFoldDB" id="A0A9X2P7L5"/>
<evidence type="ECO:0000313" key="3">
    <source>
        <dbReference type="Proteomes" id="UP001142175"/>
    </source>
</evidence>